<proteinExistence type="predicted"/>
<dbReference type="EMBL" id="CM039178">
    <property type="protein sequence ID" value="KAH9681113.1"/>
    <property type="molecule type" value="Genomic_DNA"/>
</dbReference>
<protein>
    <submittedName>
        <fullName evidence="1">TTF-type domain-containing protein</fullName>
    </submittedName>
</protein>
<reference evidence="2" key="1">
    <citation type="journal article" date="2023" name="Hortic. Res.">
        <title>A chromosome-level phased genome enabling allele-level studies in sweet orange: a case study on citrus Huanglongbing tolerance.</title>
        <authorList>
            <person name="Wu B."/>
            <person name="Yu Q."/>
            <person name="Deng Z."/>
            <person name="Duan Y."/>
            <person name="Luo F."/>
            <person name="Gmitter F. Jr."/>
        </authorList>
    </citation>
    <scope>NUCLEOTIDE SEQUENCE [LARGE SCALE GENOMIC DNA]</scope>
    <source>
        <strain evidence="2">cv. Valencia</strain>
    </source>
</reference>
<name>A0ACB8I263_CITSI</name>
<organism evidence="1 2">
    <name type="scientific">Citrus sinensis</name>
    <name type="common">Sweet orange</name>
    <name type="synonym">Citrus aurantium var. sinensis</name>
    <dbReference type="NCBI Taxonomy" id="2711"/>
    <lineage>
        <taxon>Eukaryota</taxon>
        <taxon>Viridiplantae</taxon>
        <taxon>Streptophyta</taxon>
        <taxon>Embryophyta</taxon>
        <taxon>Tracheophyta</taxon>
        <taxon>Spermatophyta</taxon>
        <taxon>Magnoliopsida</taxon>
        <taxon>eudicotyledons</taxon>
        <taxon>Gunneridae</taxon>
        <taxon>Pentapetalae</taxon>
        <taxon>rosids</taxon>
        <taxon>malvids</taxon>
        <taxon>Sapindales</taxon>
        <taxon>Rutaceae</taxon>
        <taxon>Aurantioideae</taxon>
        <taxon>Citrus</taxon>
    </lineage>
</organism>
<evidence type="ECO:0000313" key="1">
    <source>
        <dbReference type="EMBL" id="KAH9681113.1"/>
    </source>
</evidence>
<comment type="caution">
    <text evidence="1">The sequence shown here is derived from an EMBL/GenBank/DDBJ whole genome shotgun (WGS) entry which is preliminary data.</text>
</comment>
<sequence length="674" mass="77623">MGPCQPRFHNFCKSKFGQQQRRFNPAWFNKYENWLEYSISKNAAYCLCFYLFRPEIGEQASGEIFTKNGFSNWKKPERLEEHVGGPNSAHNKAVGYCEDLMKQEQHVRTFFNKHSDQDRKDYQIRLFASIDVVRLLLEQGLAFRGHDESDNSSNQGNYLRILRFLADHNEDIKKVTLKNAPGNNMLTAPSIQKDIVRACSIETTNAIIRDVGDALFSMVVVLRYVDKNGSVIERFIGLKHVTSTTAISLKEALDQLFSKHGLSISRLRGQGYDGASNMQGEFNGLRTLIMNENECAYYIHCFAHQLQLAIVVVAKKHDQVNSFFNVVVNVVNAVRASCKRRDILREKQLLSVVEALENDDLPSGQGQNQEITLKRFGDTRWGSHYDKSNSSEQRFQANYLIEFMQSFDFVLSLYLMRDILALSNELSQALQRKDQDILNAIKLVEICKKNLQMMRDNGWDSLLSEASSFCLKHDIDVPNMNDVFLPWGRSRLELFFAVLDLQLQELNNRFNEVNMELLLCLACLCPNDAFTAFDKDKLVRLAQFYPKDFSPIELMALKTQLQIYIMDMRSSTEFAGLKGISDLAKRMVETKKDKVYPLVYLLVTLALILPVSTATVERTFSAMKFVKNELRNRMGDEWMNDNLIVYVEKDVFNSIDNESIAQCFQNMKSRREQL</sequence>
<accession>A0ACB8I263</accession>
<evidence type="ECO:0000313" key="2">
    <source>
        <dbReference type="Proteomes" id="UP000829398"/>
    </source>
</evidence>
<gene>
    <name evidence="1" type="ORF">KPL71_026838</name>
</gene>
<dbReference type="Proteomes" id="UP000829398">
    <property type="component" value="Chromosome 9"/>
</dbReference>
<keyword evidence="2" id="KW-1185">Reference proteome</keyword>